<dbReference type="EMBL" id="JXJN01005963">
    <property type="status" value="NOT_ANNOTATED_CDS"/>
    <property type="molecule type" value="Genomic_DNA"/>
</dbReference>
<keyword evidence="2" id="KW-1185">Reference proteome</keyword>
<dbReference type="EnsemblMetazoa" id="GPPI013313-RA">
    <property type="protein sequence ID" value="GPPI013313-PA"/>
    <property type="gene ID" value="GPPI013313"/>
</dbReference>
<accession>A0A1B0AYU4</accession>
<sequence length="130" mass="14902">MKITLTSSLFLKATSLQCEGMQITLQSKADTVKIAVENTFNYCIRNMFMFVSMAEQIIFCVTYFIHPKHWSLLKVLKFFNLNNGPLNKFSLLCQIEISLVSHGVEIALSLCIKNYTKHARDYELSVECHA</sequence>
<protein>
    <submittedName>
        <fullName evidence="1">Uncharacterized protein</fullName>
    </submittedName>
</protein>
<evidence type="ECO:0000313" key="2">
    <source>
        <dbReference type="Proteomes" id="UP000092460"/>
    </source>
</evidence>
<dbReference type="VEuPathDB" id="VectorBase:GPPI013313"/>
<reference evidence="2" key="1">
    <citation type="submission" date="2015-01" db="EMBL/GenBank/DDBJ databases">
        <authorList>
            <person name="Aksoy S."/>
            <person name="Warren W."/>
            <person name="Wilson R.K."/>
        </authorList>
    </citation>
    <scope>NUCLEOTIDE SEQUENCE [LARGE SCALE GENOMIC DNA]</scope>
    <source>
        <strain evidence="2">IAEA</strain>
    </source>
</reference>
<evidence type="ECO:0000313" key="1">
    <source>
        <dbReference type="EnsemblMetazoa" id="GPPI013313-PA"/>
    </source>
</evidence>
<name>A0A1B0AYU4_9MUSC</name>
<organism evidence="1 2">
    <name type="scientific">Glossina palpalis gambiensis</name>
    <dbReference type="NCBI Taxonomy" id="67801"/>
    <lineage>
        <taxon>Eukaryota</taxon>
        <taxon>Metazoa</taxon>
        <taxon>Ecdysozoa</taxon>
        <taxon>Arthropoda</taxon>
        <taxon>Hexapoda</taxon>
        <taxon>Insecta</taxon>
        <taxon>Pterygota</taxon>
        <taxon>Neoptera</taxon>
        <taxon>Endopterygota</taxon>
        <taxon>Diptera</taxon>
        <taxon>Brachycera</taxon>
        <taxon>Muscomorpha</taxon>
        <taxon>Hippoboscoidea</taxon>
        <taxon>Glossinidae</taxon>
        <taxon>Glossina</taxon>
    </lineage>
</organism>
<proteinExistence type="predicted"/>
<dbReference type="AlphaFoldDB" id="A0A1B0AYU4"/>
<reference evidence="1" key="2">
    <citation type="submission" date="2020-05" db="UniProtKB">
        <authorList>
            <consortium name="EnsemblMetazoa"/>
        </authorList>
    </citation>
    <scope>IDENTIFICATION</scope>
    <source>
        <strain evidence="1">IAEA</strain>
    </source>
</reference>
<dbReference type="Proteomes" id="UP000092460">
    <property type="component" value="Unassembled WGS sequence"/>
</dbReference>